<feature type="compositionally biased region" description="Low complexity" evidence="1">
    <location>
        <begin position="1"/>
        <end position="10"/>
    </location>
</feature>
<sequence>MGQSQQIAQSPMPPSPAPDSSHNQGSGATKHAPHHTRQPGIQADPVTHHSAQGKDAGPASLRAPQKGHSPQIKDGASPPKTQNHQHAGQPGKKNRVKPSCSSPRANATATPRTLPYFDRGKVKTTNPKHTPPTRNHPADKQTPAQYKAEKPDATAEPGDAHPAATTLSGQSRHAHDNHPNTTTCHTAEGRMQ</sequence>
<dbReference type="EMBL" id="JAHHUM010002313">
    <property type="protein sequence ID" value="KAK5605132.1"/>
    <property type="molecule type" value="Genomic_DNA"/>
</dbReference>
<name>A0AAV9R9V4_9TELE</name>
<accession>A0AAV9R9V4</accession>
<organism evidence="2 3">
    <name type="scientific">Crenichthys baileyi</name>
    <name type="common">White River springfish</name>
    <dbReference type="NCBI Taxonomy" id="28760"/>
    <lineage>
        <taxon>Eukaryota</taxon>
        <taxon>Metazoa</taxon>
        <taxon>Chordata</taxon>
        <taxon>Craniata</taxon>
        <taxon>Vertebrata</taxon>
        <taxon>Euteleostomi</taxon>
        <taxon>Actinopterygii</taxon>
        <taxon>Neopterygii</taxon>
        <taxon>Teleostei</taxon>
        <taxon>Neoteleostei</taxon>
        <taxon>Acanthomorphata</taxon>
        <taxon>Ovalentaria</taxon>
        <taxon>Atherinomorphae</taxon>
        <taxon>Cyprinodontiformes</taxon>
        <taxon>Goodeidae</taxon>
        <taxon>Crenichthys</taxon>
    </lineage>
</organism>
<evidence type="ECO:0000313" key="3">
    <source>
        <dbReference type="Proteomes" id="UP001311232"/>
    </source>
</evidence>
<proteinExistence type="predicted"/>
<evidence type="ECO:0000256" key="1">
    <source>
        <dbReference type="SAM" id="MobiDB-lite"/>
    </source>
</evidence>
<feature type="region of interest" description="Disordered" evidence="1">
    <location>
        <begin position="1"/>
        <end position="192"/>
    </location>
</feature>
<feature type="compositionally biased region" description="Polar residues" evidence="1">
    <location>
        <begin position="99"/>
        <end position="111"/>
    </location>
</feature>
<protein>
    <submittedName>
        <fullName evidence="2">Uncharacterized protein</fullName>
    </submittedName>
</protein>
<dbReference type="Proteomes" id="UP001311232">
    <property type="component" value="Unassembled WGS sequence"/>
</dbReference>
<keyword evidence="3" id="KW-1185">Reference proteome</keyword>
<gene>
    <name evidence="2" type="ORF">CRENBAI_024931</name>
</gene>
<comment type="caution">
    <text evidence="2">The sequence shown here is derived from an EMBL/GenBank/DDBJ whole genome shotgun (WGS) entry which is preliminary data.</text>
</comment>
<reference evidence="2 3" key="1">
    <citation type="submission" date="2021-06" db="EMBL/GenBank/DDBJ databases">
        <authorList>
            <person name="Palmer J.M."/>
        </authorList>
    </citation>
    <scope>NUCLEOTIDE SEQUENCE [LARGE SCALE GENOMIC DNA]</scope>
    <source>
        <strain evidence="2 3">MEX-2019</strain>
        <tissue evidence="2">Muscle</tissue>
    </source>
</reference>
<evidence type="ECO:0000313" key="2">
    <source>
        <dbReference type="EMBL" id="KAK5605132.1"/>
    </source>
</evidence>
<dbReference type="AlphaFoldDB" id="A0AAV9R9V4"/>